<feature type="region of interest" description="Disordered" evidence="1">
    <location>
        <begin position="201"/>
        <end position="258"/>
    </location>
</feature>
<feature type="region of interest" description="Disordered" evidence="1">
    <location>
        <begin position="289"/>
        <end position="330"/>
    </location>
</feature>
<feature type="compositionally biased region" description="Basic and acidic residues" evidence="1">
    <location>
        <begin position="375"/>
        <end position="387"/>
    </location>
</feature>
<dbReference type="EMBL" id="JAPEUV010000090">
    <property type="protein sequence ID" value="KAJ4333662.1"/>
    <property type="molecule type" value="Genomic_DNA"/>
</dbReference>
<keyword evidence="3" id="KW-1185">Reference proteome</keyword>
<evidence type="ECO:0000256" key="1">
    <source>
        <dbReference type="SAM" id="MobiDB-lite"/>
    </source>
</evidence>
<reference evidence="2" key="1">
    <citation type="submission" date="2022-10" db="EMBL/GenBank/DDBJ databases">
        <title>Tapping the CABI collections for fungal endophytes: first genome assemblies for Collariella, Neodidymelliopsis, Ascochyta clinopodiicola, Didymella pomorum, Didymosphaeria variabile, Neocosmospora piperis and Neocucurbitaria cava.</title>
        <authorList>
            <person name="Hill R."/>
        </authorList>
    </citation>
    <scope>NUCLEOTIDE SEQUENCE</scope>
    <source>
        <strain evidence="2">IMI 360193</strain>
    </source>
</reference>
<dbReference type="AlphaFoldDB" id="A0A9W8WUU2"/>
<evidence type="ECO:0000313" key="2">
    <source>
        <dbReference type="EMBL" id="KAJ4333662.1"/>
    </source>
</evidence>
<feature type="compositionally biased region" description="Low complexity" evidence="1">
    <location>
        <begin position="10"/>
        <end position="21"/>
    </location>
</feature>
<dbReference type="Proteomes" id="UP001140562">
    <property type="component" value="Unassembled WGS sequence"/>
</dbReference>
<feature type="compositionally biased region" description="Polar residues" evidence="1">
    <location>
        <begin position="388"/>
        <end position="397"/>
    </location>
</feature>
<dbReference type="OrthoDB" id="5407305at2759"/>
<evidence type="ECO:0000313" key="3">
    <source>
        <dbReference type="Proteomes" id="UP001140562"/>
    </source>
</evidence>
<feature type="compositionally biased region" description="Polar residues" evidence="1">
    <location>
        <begin position="247"/>
        <end position="258"/>
    </location>
</feature>
<accession>A0A9W8WUU2</accession>
<protein>
    <submittedName>
        <fullName evidence="2">Uncharacterized protein</fullName>
    </submittedName>
</protein>
<name>A0A9W8WUU2_9PLEO</name>
<feature type="region of interest" description="Disordered" evidence="1">
    <location>
        <begin position="1"/>
        <end position="46"/>
    </location>
</feature>
<feature type="region of interest" description="Disordered" evidence="1">
    <location>
        <begin position="375"/>
        <end position="397"/>
    </location>
</feature>
<organism evidence="2 3">
    <name type="scientific">Didymella glomerata</name>
    <dbReference type="NCBI Taxonomy" id="749621"/>
    <lineage>
        <taxon>Eukaryota</taxon>
        <taxon>Fungi</taxon>
        <taxon>Dikarya</taxon>
        <taxon>Ascomycota</taxon>
        <taxon>Pezizomycotina</taxon>
        <taxon>Dothideomycetes</taxon>
        <taxon>Pleosporomycetidae</taxon>
        <taxon>Pleosporales</taxon>
        <taxon>Pleosporineae</taxon>
        <taxon>Didymellaceae</taxon>
        <taxon>Didymella</taxon>
    </lineage>
</organism>
<sequence length="568" mass="61141">MDSPLAQKQRTPPAITIPPRISSKRESLRSPDTAADELPQQPSASLRLAKSGCTKWPNLAAAEETTRVQVDRETLGDDQCLTAEPDSQPVSFDGANVTQSHYGSIDNVSTWSLAVGSSLDDEAQVNYEGSVRVKRLSWLSSNPGTGPTLRISADADAVLLGRDETIPAVPAVPEHMLRSPSHQRFSGTLAGRVSKQILMNTDVSAGSPTPTPSSTETETIGSRPVKITPIRSMQPPRKPSTGDLSKKSPSLSMPASTEVAQVQKEAGNYSTILQGGVPQKDVQVLGTKADTPQSANRKRLPMTWMPPKSTTFTLKKSAATRSKTRVSESVAQDLDSIHYDNSDTGPPTNEQAAANKTLRLRAKCSFKNVFGRRDPRATLKPVKDQNSKRSSVTSSALARRIMNSTNFSKVSLARPSTAKTEIKEDVVVCTASVEVLGMKQDRQATLSALESTTDTVPDAPTQPAPSAQCETATVIHNILDRVTSMKKDSPDCLRGLEIAEAVLHAVGCSQQAKLSAELARKHARDAELNVERVGIELQRLEKLCEPSFDDETMQAIRQLIVTAGVVAP</sequence>
<gene>
    <name evidence="2" type="ORF">N0V87_007418</name>
</gene>
<proteinExistence type="predicted"/>
<comment type="caution">
    <text evidence="2">The sequence shown here is derived from an EMBL/GenBank/DDBJ whole genome shotgun (WGS) entry which is preliminary data.</text>
</comment>